<dbReference type="PANTHER" id="PTHR34129:SF1">
    <property type="entry name" value="DUF952 DOMAIN-CONTAINING PROTEIN"/>
    <property type="match status" value="1"/>
</dbReference>
<dbReference type="SUPFAM" id="SSF56399">
    <property type="entry name" value="ADP-ribosylation"/>
    <property type="match status" value="1"/>
</dbReference>
<sequence length="118" mass="12752">MSSEGAREGAGTLLHIAERRYWEEVRASGAPYAMSTRGRTLAEEGFVHCSSSEEQVAGVLSRFYADVPPAELVLLVLDAARLGAPVRHEAVGDGVFPHVYGPLPLEAVIDVRPLPRSR</sequence>
<dbReference type="InterPro" id="IPR009297">
    <property type="entry name" value="DUF952"/>
</dbReference>
<proteinExistence type="predicted"/>
<organism evidence="1 2">
    <name type="scientific">Actinomadura parmotrematis</name>
    <dbReference type="NCBI Taxonomy" id="2864039"/>
    <lineage>
        <taxon>Bacteria</taxon>
        <taxon>Bacillati</taxon>
        <taxon>Actinomycetota</taxon>
        <taxon>Actinomycetes</taxon>
        <taxon>Streptosporangiales</taxon>
        <taxon>Thermomonosporaceae</taxon>
        <taxon>Actinomadura</taxon>
    </lineage>
</organism>
<evidence type="ECO:0000313" key="1">
    <source>
        <dbReference type="EMBL" id="MBW8486992.1"/>
    </source>
</evidence>
<dbReference type="Gene3D" id="3.20.170.20">
    <property type="entry name" value="Protein of unknown function DUF952"/>
    <property type="match status" value="1"/>
</dbReference>
<dbReference type="Proteomes" id="UP000774570">
    <property type="component" value="Unassembled WGS sequence"/>
</dbReference>
<evidence type="ECO:0000313" key="2">
    <source>
        <dbReference type="Proteomes" id="UP000774570"/>
    </source>
</evidence>
<keyword evidence="2" id="KW-1185">Reference proteome</keyword>
<dbReference type="Pfam" id="PF06108">
    <property type="entry name" value="DUF952"/>
    <property type="match status" value="1"/>
</dbReference>
<protein>
    <submittedName>
        <fullName evidence="1">DUF952 domain-containing protein</fullName>
    </submittedName>
</protein>
<reference evidence="1 2" key="1">
    <citation type="submission" date="2021-07" db="EMBL/GenBank/DDBJ databases">
        <title>Actinomadura sp. PM05-2 isolated from lichen.</title>
        <authorList>
            <person name="Somphong A."/>
            <person name="Phongsopitanun W."/>
            <person name="Tanasupawat S."/>
            <person name="Peongsungnone V."/>
        </authorList>
    </citation>
    <scope>NUCLEOTIDE SEQUENCE [LARGE SCALE GENOMIC DNA]</scope>
    <source>
        <strain evidence="1 2">PM05-2</strain>
    </source>
</reference>
<dbReference type="EMBL" id="JAIBOA010000029">
    <property type="protein sequence ID" value="MBW8486992.1"/>
    <property type="molecule type" value="Genomic_DNA"/>
</dbReference>
<gene>
    <name evidence="1" type="ORF">K1Y72_31810</name>
</gene>
<dbReference type="RefSeq" id="WP_220170234.1">
    <property type="nucleotide sequence ID" value="NZ_JAIBOA010000029.1"/>
</dbReference>
<accession>A0ABS7G2S9</accession>
<name>A0ABS7G2S9_9ACTN</name>
<comment type="caution">
    <text evidence="1">The sequence shown here is derived from an EMBL/GenBank/DDBJ whole genome shotgun (WGS) entry which is preliminary data.</text>
</comment>
<dbReference type="PANTHER" id="PTHR34129">
    <property type="entry name" value="BLR1139 PROTEIN"/>
    <property type="match status" value="1"/>
</dbReference>